<name>A0A1R1PXH0_ZANCU</name>
<organism evidence="1 2">
    <name type="scientific">Zancudomyces culisetae</name>
    <name type="common">Gut fungus</name>
    <name type="synonym">Smittium culisetae</name>
    <dbReference type="NCBI Taxonomy" id="1213189"/>
    <lineage>
        <taxon>Eukaryota</taxon>
        <taxon>Fungi</taxon>
        <taxon>Fungi incertae sedis</taxon>
        <taxon>Zoopagomycota</taxon>
        <taxon>Kickxellomycotina</taxon>
        <taxon>Harpellomycetes</taxon>
        <taxon>Harpellales</taxon>
        <taxon>Legeriomycetaceae</taxon>
        <taxon>Zancudomyces</taxon>
    </lineage>
</organism>
<evidence type="ECO:0000313" key="1">
    <source>
        <dbReference type="EMBL" id="OMH85675.1"/>
    </source>
</evidence>
<evidence type="ECO:0000313" key="2">
    <source>
        <dbReference type="Proteomes" id="UP000188320"/>
    </source>
</evidence>
<reference evidence="2" key="1">
    <citation type="submission" date="2017-01" db="EMBL/GenBank/DDBJ databases">
        <authorList>
            <person name="Wang Y."/>
            <person name="White M."/>
            <person name="Kvist S."/>
            <person name="Moncalvo J.-M."/>
        </authorList>
    </citation>
    <scope>NUCLEOTIDE SEQUENCE [LARGE SCALE GENOMIC DNA]</scope>
    <source>
        <strain evidence="2">COL-18-3</strain>
    </source>
</reference>
<dbReference type="Proteomes" id="UP000188320">
    <property type="component" value="Unassembled WGS sequence"/>
</dbReference>
<protein>
    <submittedName>
        <fullName evidence="1">Uncharacterized protein</fullName>
    </submittedName>
</protein>
<gene>
    <name evidence="1" type="ORF">AX774_g771</name>
</gene>
<comment type="caution">
    <text evidence="1">The sequence shown here is derived from an EMBL/GenBank/DDBJ whole genome shotgun (WGS) entry which is preliminary data.</text>
</comment>
<dbReference type="AlphaFoldDB" id="A0A1R1PXH0"/>
<proteinExistence type="predicted"/>
<keyword evidence="2" id="KW-1185">Reference proteome</keyword>
<dbReference type="EMBL" id="LSSK01000060">
    <property type="protein sequence ID" value="OMH85675.1"/>
    <property type="molecule type" value="Genomic_DNA"/>
</dbReference>
<sequence>MVSPVPSIIVNSAITEEDMNPWFIIAHPSSAGSRCCLFSNNKIPLHVLSLTYYMHLPTTPVDFGDHENYTNLVQSVNIYLDFIYQKPMIEMRKKGQDKRKHPNSINMLLGKYDDIGMNNVHTLNIRKPPEYYSWSKRSTRASIKSLFRLIFPDYGVTGCQIGYT</sequence>
<accession>A0A1R1PXH0</accession>